<dbReference type="EMBL" id="KQ090217">
    <property type="protein sequence ID" value="KMS99488.1"/>
    <property type="molecule type" value="Genomic_DNA"/>
</dbReference>
<dbReference type="InterPro" id="IPR058594">
    <property type="entry name" value="PB1-like_dom_pln"/>
</dbReference>
<dbReference type="Proteomes" id="UP000035740">
    <property type="component" value="Unassembled WGS sequence"/>
</dbReference>
<proteinExistence type="predicted"/>
<organism evidence="3 4">
    <name type="scientific">Beta vulgaris subsp. vulgaris</name>
    <name type="common">Beet</name>
    <dbReference type="NCBI Taxonomy" id="3555"/>
    <lineage>
        <taxon>Eukaryota</taxon>
        <taxon>Viridiplantae</taxon>
        <taxon>Streptophyta</taxon>
        <taxon>Embryophyta</taxon>
        <taxon>Tracheophyta</taxon>
        <taxon>Spermatophyta</taxon>
        <taxon>Magnoliopsida</taxon>
        <taxon>eudicotyledons</taxon>
        <taxon>Gunneridae</taxon>
        <taxon>Pentapetalae</taxon>
        <taxon>Caryophyllales</taxon>
        <taxon>Chenopodiaceae</taxon>
        <taxon>Betoideae</taxon>
        <taxon>Beta</taxon>
    </lineage>
</organism>
<evidence type="ECO:0000313" key="3">
    <source>
        <dbReference type="EMBL" id="KMS99488.1"/>
    </source>
</evidence>
<dbReference type="OrthoDB" id="1752323at2759"/>
<dbReference type="Pfam" id="PF26130">
    <property type="entry name" value="PB1-like"/>
    <property type="match status" value="1"/>
</dbReference>
<name>A0A0J8BHJ6_BETVV</name>
<feature type="domain" description="PB1-like" evidence="2">
    <location>
        <begin position="4"/>
        <end position="97"/>
    </location>
</feature>
<feature type="region of interest" description="Disordered" evidence="1">
    <location>
        <begin position="266"/>
        <end position="288"/>
    </location>
</feature>
<feature type="compositionally biased region" description="Basic residues" evidence="1">
    <location>
        <begin position="218"/>
        <end position="227"/>
    </location>
</feature>
<accession>A0A0J8BHJ6</accession>
<feature type="compositionally biased region" description="Polar residues" evidence="1">
    <location>
        <begin position="228"/>
        <end position="237"/>
    </location>
</feature>
<dbReference type="Gramene" id="KMS99488">
    <property type="protein sequence ID" value="KMS99488"/>
    <property type="gene ID" value="BVRB_1g023280"/>
</dbReference>
<feature type="compositionally biased region" description="Polar residues" evidence="1">
    <location>
        <begin position="155"/>
        <end position="210"/>
    </location>
</feature>
<evidence type="ECO:0000256" key="1">
    <source>
        <dbReference type="SAM" id="MobiDB-lite"/>
    </source>
</evidence>
<protein>
    <recommendedName>
        <fullName evidence="2">PB1-like domain-containing protein</fullName>
    </recommendedName>
</protein>
<keyword evidence="4" id="KW-1185">Reference proteome</keyword>
<evidence type="ECO:0000313" key="4">
    <source>
        <dbReference type="Proteomes" id="UP000035740"/>
    </source>
</evidence>
<feature type="region of interest" description="Disordered" evidence="1">
    <location>
        <begin position="106"/>
        <end position="251"/>
    </location>
</feature>
<evidence type="ECO:0000259" key="2">
    <source>
        <dbReference type="Pfam" id="PF26130"/>
    </source>
</evidence>
<reference evidence="3 4" key="1">
    <citation type="journal article" date="2014" name="Nature">
        <title>The genome of the recently domesticated crop plant sugar beet (Beta vulgaris).</title>
        <authorList>
            <person name="Dohm J.C."/>
            <person name="Minoche A.E."/>
            <person name="Holtgrawe D."/>
            <person name="Capella-Gutierrez S."/>
            <person name="Zakrzewski F."/>
            <person name="Tafer H."/>
            <person name="Rupp O."/>
            <person name="Sorensen T.R."/>
            <person name="Stracke R."/>
            <person name="Reinhardt R."/>
            <person name="Goesmann A."/>
            <person name="Kraft T."/>
            <person name="Schulz B."/>
            <person name="Stadler P.F."/>
            <person name="Schmidt T."/>
            <person name="Gabaldon T."/>
            <person name="Lehrach H."/>
            <person name="Weisshaar B."/>
            <person name="Himmelbauer H."/>
        </authorList>
    </citation>
    <scope>NUCLEOTIDE SEQUENCE [LARGE SCALE GENOMIC DNA]</scope>
    <source>
        <tissue evidence="3">Taproot</tissue>
    </source>
</reference>
<gene>
    <name evidence="3" type="ORF">BVRB_1g023280</name>
</gene>
<sequence>MDDGTLRFWHGGHFVKDRNGYLVYMRGMGRIFPIDPDEICIWDLIELCRKCGNYTDQVRLFYLVPGMTLATGLRMVYEDDEVLEMTELLVQKKFIELHVLHGESDDPLSTNIPMDTDDTPSPPFPHQPKAKKLTPRRDPQKPNLAKDIGPIEDAATSSTPIQPTSASQTDFFSTPLPVTQTSITSNPKQIPTLTVSAYTSNPEKTPNLPDTLTDHYKKNPTPHKKSQGKASQLQQAELETEPDYDFVDNKPEEPLTLRELIGEYSSEDELDPEYVDDGVSDHEFDSEDLDLDPEDDVVVKDFVIPFFFWVILIEECSILNWMKKKSANLKTHTY</sequence>
<dbReference type="AlphaFoldDB" id="A0A0J8BHJ6"/>
<dbReference type="eggNOG" id="ENOG502QU1T">
    <property type="taxonomic scope" value="Eukaryota"/>
</dbReference>